<sequence length="256" mass="26491">MPRSASLCALPTRATRSATFSFAISCCRAGSVSIATSTAPRNGCASTSILPCGTTGSSAMSSRTSSVTRKSAPPCVPSLAAATSISSRLSPRRSQACAWRTAVSARHGSGSRSSMSCRMRSASASKSSVSPTFSAVAGAADGRRRLSADGSRPRSRIVAVVFHDFCTGGLECPNGIAIGRKLYGETAASRASVYKSCVIKQLALRLLVVQVCQAIDARVVTGANEGFSTKFSTIAVAYRPCPRARCPLARAQPSRA</sequence>
<dbReference type="AlphaFoldDB" id="A0A380TJP0"/>
<gene>
    <name evidence="1" type="ORF">DF3PB_5270005</name>
</gene>
<organism evidence="1">
    <name type="scientific">metagenome</name>
    <dbReference type="NCBI Taxonomy" id="256318"/>
    <lineage>
        <taxon>unclassified sequences</taxon>
        <taxon>metagenomes</taxon>
    </lineage>
</organism>
<protein>
    <submittedName>
        <fullName evidence="1">Uncharacterized protein</fullName>
    </submittedName>
</protein>
<reference evidence="1" key="1">
    <citation type="submission" date="2018-07" db="EMBL/GenBank/DDBJ databases">
        <authorList>
            <person name="Quirk P.G."/>
            <person name="Krulwich T.A."/>
        </authorList>
    </citation>
    <scope>NUCLEOTIDE SEQUENCE</scope>
</reference>
<accession>A0A380TJP0</accession>
<proteinExistence type="predicted"/>
<evidence type="ECO:0000313" key="1">
    <source>
        <dbReference type="EMBL" id="SUS07903.1"/>
    </source>
</evidence>
<dbReference type="EMBL" id="UIDG01000476">
    <property type="protein sequence ID" value="SUS07903.1"/>
    <property type="molecule type" value="Genomic_DNA"/>
</dbReference>
<name>A0A380TJP0_9ZZZZ</name>